<evidence type="ECO:0000313" key="1">
    <source>
        <dbReference type="Proteomes" id="UP000046395"/>
    </source>
</evidence>
<dbReference type="WBParaSite" id="TMUE_1000002725.1">
    <property type="protein sequence ID" value="TMUE_1000002725.1"/>
    <property type="gene ID" value="WBGene00295226"/>
</dbReference>
<proteinExistence type="predicted"/>
<keyword evidence="1" id="KW-1185">Reference proteome</keyword>
<evidence type="ECO:0000313" key="2">
    <source>
        <dbReference type="WBParaSite" id="TMUE_1000002725.1"/>
    </source>
</evidence>
<dbReference type="Proteomes" id="UP000046395">
    <property type="component" value="Unassembled WGS sequence"/>
</dbReference>
<protein>
    <submittedName>
        <fullName evidence="2">Uncharacterized protein</fullName>
    </submittedName>
</protein>
<reference evidence="2" key="1">
    <citation type="submission" date="2019-12" db="UniProtKB">
        <authorList>
            <consortium name="WormBaseParasite"/>
        </authorList>
    </citation>
    <scope>IDENTIFICATION</scope>
</reference>
<accession>A0A5S6Q6A9</accession>
<dbReference type="AlphaFoldDB" id="A0A5S6Q6A9"/>
<organism evidence="1 2">
    <name type="scientific">Trichuris muris</name>
    <name type="common">Mouse whipworm</name>
    <dbReference type="NCBI Taxonomy" id="70415"/>
    <lineage>
        <taxon>Eukaryota</taxon>
        <taxon>Metazoa</taxon>
        <taxon>Ecdysozoa</taxon>
        <taxon>Nematoda</taxon>
        <taxon>Enoplea</taxon>
        <taxon>Dorylaimia</taxon>
        <taxon>Trichinellida</taxon>
        <taxon>Trichuridae</taxon>
        <taxon>Trichuris</taxon>
    </lineage>
</organism>
<sequence length="129" mass="15166">MLGAFSNLLSTLGEADLNTAVWMRKSADEALRQGMLCDQHGLYERSRDHYVNTLQLRQQSLAAYSKDIETRILDHHEMHKHFYWFVLRRLEKRAKVVLVPAAESDADFGKFLAYRRHGEYAIVIRHHRK</sequence>
<name>A0A5S6Q6A9_TRIMR</name>